<sequence length="281" mass="31279">MASKRRDTRKRTRGPELDPNNPNNWTSTEMKYKLASLGIKISENFTNKQLRRATLNASLASNVEDDVILSSSNTQNSELSGQIPSASSSRMNTVEPTPLPVVGASAHQNNAFPPRADLNTLDYALVNNTLQLCQQVIAGVPKQTDKDNLHFAMNFNPGPGSTFPVNQNTFGVQNPTLGEFVNPNQMNLPNSFGPQVPIFAMQNQQVQMSKHGYPATAFSGVDMVSPEIRTKIISDKDINLNILLLPNYETPKNQKFKENDDRLKRNLTLDEFIIAFGRYKK</sequence>
<keyword evidence="3" id="KW-1185">Reference proteome</keyword>
<reference evidence="2 3" key="1">
    <citation type="submission" date="2020-06" db="EMBL/GenBank/DDBJ databases">
        <authorList>
            <person name="Li R."/>
            <person name="Bekaert M."/>
        </authorList>
    </citation>
    <scope>NUCLEOTIDE SEQUENCE [LARGE SCALE GENOMIC DNA]</scope>
    <source>
        <strain evidence="3">wild</strain>
    </source>
</reference>
<dbReference type="EMBL" id="CACVKT020003253">
    <property type="protein sequence ID" value="CAC5382713.1"/>
    <property type="molecule type" value="Genomic_DNA"/>
</dbReference>
<name>A0A6J8BGB3_MYTCO</name>
<gene>
    <name evidence="2" type="ORF">MCOR_18514</name>
</gene>
<evidence type="ECO:0000313" key="3">
    <source>
        <dbReference type="Proteomes" id="UP000507470"/>
    </source>
</evidence>
<dbReference type="OrthoDB" id="6154499at2759"/>
<accession>A0A6J8BGB3</accession>
<evidence type="ECO:0000313" key="2">
    <source>
        <dbReference type="EMBL" id="CAC5382713.1"/>
    </source>
</evidence>
<dbReference type="AlphaFoldDB" id="A0A6J8BGB3"/>
<evidence type="ECO:0000256" key="1">
    <source>
        <dbReference type="SAM" id="MobiDB-lite"/>
    </source>
</evidence>
<dbReference type="Proteomes" id="UP000507470">
    <property type="component" value="Unassembled WGS sequence"/>
</dbReference>
<proteinExistence type="predicted"/>
<feature type="region of interest" description="Disordered" evidence="1">
    <location>
        <begin position="71"/>
        <end position="93"/>
    </location>
</feature>
<organism evidence="2 3">
    <name type="scientific">Mytilus coruscus</name>
    <name type="common">Sea mussel</name>
    <dbReference type="NCBI Taxonomy" id="42192"/>
    <lineage>
        <taxon>Eukaryota</taxon>
        <taxon>Metazoa</taxon>
        <taxon>Spiralia</taxon>
        <taxon>Lophotrochozoa</taxon>
        <taxon>Mollusca</taxon>
        <taxon>Bivalvia</taxon>
        <taxon>Autobranchia</taxon>
        <taxon>Pteriomorphia</taxon>
        <taxon>Mytilida</taxon>
        <taxon>Mytiloidea</taxon>
        <taxon>Mytilidae</taxon>
        <taxon>Mytilinae</taxon>
        <taxon>Mytilus</taxon>
    </lineage>
</organism>
<protein>
    <submittedName>
        <fullName evidence="2">Uncharacterized protein</fullName>
    </submittedName>
</protein>
<feature type="compositionally biased region" description="Basic residues" evidence="1">
    <location>
        <begin position="1"/>
        <end position="12"/>
    </location>
</feature>
<feature type="region of interest" description="Disordered" evidence="1">
    <location>
        <begin position="1"/>
        <end position="26"/>
    </location>
</feature>